<feature type="site" description="Important for catalytic activity, responsible for pKa modulation of the active site Glu and correct orientation of both the proton donor and substrate" evidence="7">
    <location>
        <position position="295"/>
    </location>
</feature>
<dbReference type="PANTHER" id="PTHR43301">
    <property type="entry name" value="ARABINAN ENDO-1,5-ALPHA-L-ARABINOSIDASE"/>
    <property type="match status" value="1"/>
</dbReference>
<keyword evidence="3 8" id="KW-0378">Hydrolase</keyword>
<evidence type="ECO:0000256" key="1">
    <source>
        <dbReference type="ARBA" id="ARBA00004834"/>
    </source>
</evidence>
<comment type="caution">
    <text evidence="9">The sequence shown here is derived from an EMBL/GenBank/DDBJ whole genome shotgun (WGS) entry which is preliminary data.</text>
</comment>
<dbReference type="Proteomes" id="UP000287144">
    <property type="component" value="Unassembled WGS sequence"/>
</dbReference>
<evidence type="ECO:0000256" key="2">
    <source>
        <dbReference type="ARBA" id="ARBA00009865"/>
    </source>
</evidence>
<dbReference type="STRING" id="1325735.A0A428U526"/>
<gene>
    <name evidence="9" type="ORF">CEP52_004225</name>
</gene>
<dbReference type="GO" id="GO:0004553">
    <property type="term" value="F:hydrolase activity, hydrolyzing O-glycosyl compounds"/>
    <property type="evidence" value="ECO:0007669"/>
    <property type="project" value="InterPro"/>
</dbReference>
<evidence type="ECO:0000256" key="7">
    <source>
        <dbReference type="PIRSR" id="PIRSR606710-2"/>
    </source>
</evidence>
<dbReference type="EMBL" id="NKCK01000029">
    <property type="protein sequence ID" value="RSM09382.1"/>
    <property type="molecule type" value="Genomic_DNA"/>
</dbReference>
<sequence length="452" mass="50200">MTAERRSPRVGATGNRRRRFAHEPADRRWYGVRAGYQTGPIQGWQNCLRSTRGYEDAECGSSSGRTGSPDLRVLDDRLRSERNINILQGLLRNLHIGETVSITRGEGDLDFMFTIGSNPRSLDFIFYQPRKWRLGQSFGLFLGAAVNSAFGGPCLPRTPFKLTVEHEGDLAPSVNLDFPDPSIIQIEDGSWVAVATEGNGRHLQVATTSDLLEGEWSVKDYDLLPENGWTNGENFWAPDIRRLNDKEYIIYFSGRRQSDSQFCIGVARSEDPVGPYEHDEEPLICAPDGYHGVIDASGFTDPDSGKHYVIFKYEGDASGDEGGTPILIQEIQDDAKTLVGEPTQILDRIGELDGPLVEAPNIAKLNNGVYVLFFSTHLFTDPEYDVNYAYSKSLTGPYTRAEESLIEAPDFGLKAPGGMTSNEAGDIIVFHGWCRDNARCTYALPYKYEGSV</sequence>
<reference evidence="9 10" key="1">
    <citation type="submission" date="2017-06" db="EMBL/GenBank/DDBJ databases">
        <title>Comparative genomic analysis of Ambrosia Fusariam Clade fungi.</title>
        <authorList>
            <person name="Stajich J.E."/>
            <person name="Carrillo J."/>
            <person name="Kijimoto T."/>
            <person name="Eskalen A."/>
            <person name="O'Donnell K."/>
            <person name="Kasson M."/>
        </authorList>
    </citation>
    <scope>NUCLEOTIDE SEQUENCE [LARGE SCALE GENOMIC DNA]</scope>
    <source>
        <strain evidence="9 10">NRRL62579</strain>
    </source>
</reference>
<evidence type="ECO:0000313" key="10">
    <source>
        <dbReference type="Proteomes" id="UP000287144"/>
    </source>
</evidence>
<evidence type="ECO:0000256" key="4">
    <source>
        <dbReference type="ARBA" id="ARBA00023295"/>
    </source>
</evidence>
<dbReference type="Pfam" id="PF04616">
    <property type="entry name" value="Glyco_hydro_43"/>
    <property type="match status" value="1"/>
</dbReference>
<keyword evidence="4 8" id="KW-0326">Glycosidase</keyword>
<evidence type="ECO:0000256" key="6">
    <source>
        <dbReference type="PIRSR" id="PIRSR606710-1"/>
    </source>
</evidence>
<dbReference type="Gene3D" id="2.115.10.20">
    <property type="entry name" value="Glycosyl hydrolase domain, family 43"/>
    <property type="match status" value="1"/>
</dbReference>
<keyword evidence="10" id="KW-1185">Reference proteome</keyword>
<dbReference type="InterPro" id="IPR050727">
    <property type="entry name" value="GH43_arabinanases"/>
</dbReference>
<evidence type="ECO:0000256" key="8">
    <source>
        <dbReference type="RuleBase" id="RU361187"/>
    </source>
</evidence>
<evidence type="ECO:0000256" key="3">
    <source>
        <dbReference type="ARBA" id="ARBA00022801"/>
    </source>
</evidence>
<protein>
    <recommendedName>
        <fullName evidence="5">Endo-1,5-alpha-L-arabinanase A</fullName>
    </recommendedName>
</protein>
<feature type="active site" description="Proton acceptor" evidence="6">
    <location>
        <position position="180"/>
    </location>
</feature>
<dbReference type="SUPFAM" id="SSF75005">
    <property type="entry name" value="Arabinanase/levansucrase/invertase"/>
    <property type="match status" value="1"/>
</dbReference>
<dbReference type="GO" id="GO:0005975">
    <property type="term" value="P:carbohydrate metabolic process"/>
    <property type="evidence" value="ECO:0007669"/>
    <property type="project" value="InterPro"/>
</dbReference>
<evidence type="ECO:0000313" key="9">
    <source>
        <dbReference type="EMBL" id="RSM09382.1"/>
    </source>
</evidence>
<dbReference type="AlphaFoldDB" id="A0A428U526"/>
<proteinExistence type="inferred from homology"/>
<dbReference type="PANTHER" id="PTHR43301:SF3">
    <property type="entry name" value="ARABINAN ENDO-1,5-ALPHA-L-ARABINOSIDASE A-RELATED"/>
    <property type="match status" value="1"/>
</dbReference>
<dbReference type="CDD" id="cd08999">
    <property type="entry name" value="GH43_ABN-like"/>
    <property type="match status" value="1"/>
</dbReference>
<feature type="active site" description="Proton donor" evidence="6">
    <location>
        <position position="358"/>
    </location>
</feature>
<comment type="similarity">
    <text evidence="2 8">Belongs to the glycosyl hydrolase 43 family.</text>
</comment>
<evidence type="ECO:0000256" key="5">
    <source>
        <dbReference type="ARBA" id="ARBA00042202"/>
    </source>
</evidence>
<organism evidence="9 10">
    <name type="scientific">Fusarium oligoseptatum</name>
    <dbReference type="NCBI Taxonomy" id="2604345"/>
    <lineage>
        <taxon>Eukaryota</taxon>
        <taxon>Fungi</taxon>
        <taxon>Dikarya</taxon>
        <taxon>Ascomycota</taxon>
        <taxon>Pezizomycotina</taxon>
        <taxon>Sordariomycetes</taxon>
        <taxon>Hypocreomycetidae</taxon>
        <taxon>Hypocreales</taxon>
        <taxon>Nectriaceae</taxon>
        <taxon>Fusarium</taxon>
        <taxon>Fusarium solani species complex</taxon>
    </lineage>
</organism>
<name>A0A428U526_9HYPO</name>
<accession>A0A428U526</accession>
<comment type="pathway">
    <text evidence="1">Glycan metabolism; L-arabinan degradation.</text>
</comment>
<dbReference type="InterPro" id="IPR006710">
    <property type="entry name" value="Glyco_hydro_43"/>
</dbReference>
<dbReference type="InterPro" id="IPR023296">
    <property type="entry name" value="Glyco_hydro_beta-prop_sf"/>
</dbReference>